<keyword evidence="10" id="KW-1185">Reference proteome</keyword>
<accession>A0ABP8QXS1</accession>
<dbReference type="Pfam" id="PF02631">
    <property type="entry name" value="RecX_HTH2"/>
    <property type="match status" value="1"/>
</dbReference>
<evidence type="ECO:0000313" key="10">
    <source>
        <dbReference type="Proteomes" id="UP001500394"/>
    </source>
</evidence>
<dbReference type="PANTHER" id="PTHR33602:SF1">
    <property type="entry name" value="REGULATORY PROTEIN RECX FAMILY PROTEIN"/>
    <property type="match status" value="1"/>
</dbReference>
<comment type="subcellular location">
    <subcellularLocation>
        <location evidence="1 5">Cytoplasm</location>
    </subcellularLocation>
</comment>
<evidence type="ECO:0000259" key="7">
    <source>
        <dbReference type="Pfam" id="PF21981"/>
    </source>
</evidence>
<dbReference type="InterPro" id="IPR003783">
    <property type="entry name" value="Regulatory_RecX"/>
</dbReference>
<feature type="domain" description="RecX third three-helical" evidence="7">
    <location>
        <begin position="108"/>
        <end position="153"/>
    </location>
</feature>
<dbReference type="RefSeq" id="WP_345064849.1">
    <property type="nucleotide sequence ID" value="NZ_BAABGR010000006.1"/>
</dbReference>
<feature type="domain" description="RecX first three-helical" evidence="8">
    <location>
        <begin position="21"/>
        <end position="54"/>
    </location>
</feature>
<sequence>MDKERNRKVYTPLQARLKLKSYCAYQERCQQEVRDKLYELGLHQEEVENIIAYLIENNFINEERFAKAFVRGKFRMNDWGKIKIIQHLKAKRISTPLIKIALTEIDEEEYIAKLDELIRKKVDKSLKKLSYNEKAKIVRYLQGKGYENDLIFQRLNFDSD</sequence>
<evidence type="ECO:0000256" key="2">
    <source>
        <dbReference type="ARBA" id="ARBA00009695"/>
    </source>
</evidence>
<dbReference type="Pfam" id="PF21981">
    <property type="entry name" value="RecX_HTH3"/>
    <property type="match status" value="1"/>
</dbReference>
<dbReference type="InterPro" id="IPR053924">
    <property type="entry name" value="RecX_HTH_2nd"/>
</dbReference>
<feature type="domain" description="RecX second three-helical" evidence="6">
    <location>
        <begin position="61"/>
        <end position="102"/>
    </location>
</feature>
<dbReference type="PANTHER" id="PTHR33602">
    <property type="entry name" value="REGULATORY PROTEIN RECX FAMILY PROTEIN"/>
    <property type="match status" value="1"/>
</dbReference>
<evidence type="ECO:0000259" key="6">
    <source>
        <dbReference type="Pfam" id="PF02631"/>
    </source>
</evidence>
<name>A0ABP8QXS1_9SPHI</name>
<dbReference type="Proteomes" id="UP001500394">
    <property type="component" value="Unassembled WGS sequence"/>
</dbReference>
<dbReference type="InterPro" id="IPR036388">
    <property type="entry name" value="WH-like_DNA-bd_sf"/>
</dbReference>
<protein>
    <recommendedName>
        <fullName evidence="3 5">Regulatory protein RecX</fullName>
    </recommendedName>
</protein>
<dbReference type="EMBL" id="BAABGR010000006">
    <property type="protein sequence ID" value="GAA4512734.1"/>
    <property type="molecule type" value="Genomic_DNA"/>
</dbReference>
<comment type="function">
    <text evidence="5">Modulates RecA activity.</text>
</comment>
<dbReference type="InterPro" id="IPR053926">
    <property type="entry name" value="RecX_HTH_1st"/>
</dbReference>
<evidence type="ECO:0000256" key="3">
    <source>
        <dbReference type="ARBA" id="ARBA00018111"/>
    </source>
</evidence>
<dbReference type="Pfam" id="PF21982">
    <property type="entry name" value="RecX_HTH1"/>
    <property type="match status" value="1"/>
</dbReference>
<evidence type="ECO:0000259" key="8">
    <source>
        <dbReference type="Pfam" id="PF21982"/>
    </source>
</evidence>
<comment type="caution">
    <text evidence="9">The sequence shown here is derived from an EMBL/GenBank/DDBJ whole genome shotgun (WGS) entry which is preliminary data.</text>
</comment>
<reference evidence="10" key="1">
    <citation type="journal article" date="2019" name="Int. J. Syst. Evol. Microbiol.">
        <title>The Global Catalogue of Microorganisms (GCM) 10K type strain sequencing project: providing services to taxonomists for standard genome sequencing and annotation.</title>
        <authorList>
            <consortium name="The Broad Institute Genomics Platform"/>
            <consortium name="The Broad Institute Genome Sequencing Center for Infectious Disease"/>
            <person name="Wu L."/>
            <person name="Ma J."/>
        </authorList>
    </citation>
    <scope>NUCLEOTIDE SEQUENCE [LARGE SCALE GENOMIC DNA]</scope>
    <source>
        <strain evidence="10">JCM 17858</strain>
    </source>
</reference>
<dbReference type="InterPro" id="IPR053925">
    <property type="entry name" value="RecX_HTH_3rd"/>
</dbReference>
<gene>
    <name evidence="5" type="primary">recX</name>
    <name evidence="9" type="ORF">GCM10023173_07300</name>
</gene>
<evidence type="ECO:0000256" key="4">
    <source>
        <dbReference type="ARBA" id="ARBA00022490"/>
    </source>
</evidence>
<dbReference type="Gene3D" id="1.10.10.10">
    <property type="entry name" value="Winged helix-like DNA-binding domain superfamily/Winged helix DNA-binding domain"/>
    <property type="match status" value="3"/>
</dbReference>
<dbReference type="HAMAP" id="MF_01114">
    <property type="entry name" value="RecX"/>
    <property type="match status" value="1"/>
</dbReference>
<evidence type="ECO:0000256" key="5">
    <source>
        <dbReference type="HAMAP-Rule" id="MF_01114"/>
    </source>
</evidence>
<evidence type="ECO:0000313" key="9">
    <source>
        <dbReference type="EMBL" id="GAA4512734.1"/>
    </source>
</evidence>
<comment type="similarity">
    <text evidence="2 5">Belongs to the RecX family.</text>
</comment>
<keyword evidence="4 5" id="KW-0963">Cytoplasm</keyword>
<evidence type="ECO:0000256" key="1">
    <source>
        <dbReference type="ARBA" id="ARBA00004496"/>
    </source>
</evidence>
<organism evidence="9 10">
    <name type="scientific">Sphingobacterium thermophilum</name>
    <dbReference type="NCBI Taxonomy" id="768534"/>
    <lineage>
        <taxon>Bacteria</taxon>
        <taxon>Pseudomonadati</taxon>
        <taxon>Bacteroidota</taxon>
        <taxon>Sphingobacteriia</taxon>
        <taxon>Sphingobacteriales</taxon>
        <taxon>Sphingobacteriaceae</taxon>
        <taxon>Sphingobacterium</taxon>
    </lineage>
</organism>
<proteinExistence type="inferred from homology"/>